<name>A0A5J6MWG2_9PROT</name>
<dbReference type="GO" id="GO:0043190">
    <property type="term" value="C:ATP-binding cassette (ABC) transporter complex"/>
    <property type="evidence" value="ECO:0007669"/>
    <property type="project" value="InterPro"/>
</dbReference>
<dbReference type="InterPro" id="IPR017871">
    <property type="entry name" value="ABC_transporter-like_CS"/>
</dbReference>
<dbReference type="InterPro" id="IPR027417">
    <property type="entry name" value="P-loop_NTPase"/>
</dbReference>
<evidence type="ECO:0000256" key="1">
    <source>
        <dbReference type="ARBA" id="ARBA00022448"/>
    </source>
</evidence>
<dbReference type="InterPro" id="IPR003593">
    <property type="entry name" value="AAA+_ATPase"/>
</dbReference>
<evidence type="ECO:0000256" key="6">
    <source>
        <dbReference type="ARBA" id="ARBA00023004"/>
    </source>
</evidence>
<dbReference type="OrthoDB" id="9802264at2"/>
<dbReference type="SMART" id="SM00382">
    <property type="entry name" value="AAA"/>
    <property type="match status" value="1"/>
</dbReference>
<dbReference type="AlphaFoldDB" id="A0A5J6MWG2"/>
<keyword evidence="8" id="KW-0472">Membrane</keyword>
<evidence type="ECO:0000256" key="5">
    <source>
        <dbReference type="ARBA" id="ARBA00022840"/>
    </source>
</evidence>
<keyword evidence="5" id="KW-0067">ATP-binding</keyword>
<dbReference type="InterPro" id="IPR013611">
    <property type="entry name" value="Transp-assoc_OB_typ2"/>
</dbReference>
<dbReference type="SUPFAM" id="SSF52540">
    <property type="entry name" value="P-loop containing nucleoside triphosphate hydrolases"/>
    <property type="match status" value="1"/>
</dbReference>
<dbReference type="RefSeq" id="WP_151116908.1">
    <property type="nucleotide sequence ID" value="NZ_CP042582.1"/>
</dbReference>
<keyword evidence="4" id="KW-0547">Nucleotide-binding</keyword>
<reference evidence="10 11" key="1">
    <citation type="submission" date="2019-08" db="EMBL/GenBank/DDBJ databases">
        <title>Hyperibacter terrae gen. nov., sp. nov. and Hyperibacter viscosus sp. nov., two new members in the family Rhodospirillaceae isolated from the rhizosphere of Hypericum perforatum.</title>
        <authorList>
            <person name="Noviana Z."/>
        </authorList>
    </citation>
    <scope>NUCLEOTIDE SEQUENCE [LARGE SCALE GENOMIC DNA]</scope>
    <source>
        <strain evidence="10 11">R5959</strain>
    </source>
</reference>
<keyword evidence="6" id="KW-0408">Iron</keyword>
<dbReference type="Pfam" id="PF08402">
    <property type="entry name" value="TOBE_2"/>
    <property type="match status" value="1"/>
</dbReference>
<keyword evidence="7" id="KW-0406">Ion transport</keyword>
<dbReference type="Gene3D" id="3.40.50.300">
    <property type="entry name" value="P-loop containing nucleotide triphosphate hydrolases"/>
    <property type="match status" value="1"/>
</dbReference>
<evidence type="ECO:0000259" key="9">
    <source>
        <dbReference type="PROSITE" id="PS50893"/>
    </source>
</evidence>
<dbReference type="PROSITE" id="PS50893">
    <property type="entry name" value="ABC_TRANSPORTER_2"/>
    <property type="match status" value="1"/>
</dbReference>
<dbReference type="SUPFAM" id="SSF50331">
    <property type="entry name" value="MOP-like"/>
    <property type="match status" value="1"/>
</dbReference>
<evidence type="ECO:0000256" key="2">
    <source>
        <dbReference type="ARBA" id="ARBA00022475"/>
    </source>
</evidence>
<dbReference type="PANTHER" id="PTHR42781:SF4">
    <property type="entry name" value="SPERMIDINE_PUTRESCINE IMPORT ATP-BINDING PROTEIN POTA"/>
    <property type="match status" value="1"/>
</dbReference>
<feature type="domain" description="ABC transporter" evidence="9">
    <location>
        <begin position="12"/>
        <end position="244"/>
    </location>
</feature>
<gene>
    <name evidence="10" type="ORF">FRZ61_18870</name>
</gene>
<keyword evidence="2" id="KW-1003">Cell membrane</keyword>
<evidence type="ECO:0000313" key="10">
    <source>
        <dbReference type="EMBL" id="QEX21958.1"/>
    </source>
</evidence>
<dbReference type="GO" id="GO:0015408">
    <property type="term" value="F:ABC-type ferric iron transporter activity"/>
    <property type="evidence" value="ECO:0007669"/>
    <property type="project" value="InterPro"/>
</dbReference>
<keyword evidence="1" id="KW-0813">Transport</keyword>
<proteinExistence type="predicted"/>
<organism evidence="10 11">
    <name type="scientific">Hypericibacter adhaerens</name>
    <dbReference type="NCBI Taxonomy" id="2602016"/>
    <lineage>
        <taxon>Bacteria</taxon>
        <taxon>Pseudomonadati</taxon>
        <taxon>Pseudomonadota</taxon>
        <taxon>Alphaproteobacteria</taxon>
        <taxon>Rhodospirillales</taxon>
        <taxon>Dongiaceae</taxon>
        <taxon>Hypericibacter</taxon>
    </lineage>
</organism>
<dbReference type="FunFam" id="3.40.50.300:FF:000425">
    <property type="entry name" value="Probable ABC transporter, ATP-binding subunit"/>
    <property type="match status" value="1"/>
</dbReference>
<sequence>MSTISASSLPLLLVRDLSHRYGAIAVLQGLSLAVAPGEVICLAGPSGCGKSTLLRLIAGLEPVQAGSIEIDGRTLASPGIHLAPERREVGMVFQDLALFPHLSALENAAFGLGGLARSERTAAALRMLERVGLADRAAELPHRLSGGQQQRVALARALVTKPRLLLLDEPFSSLDVGTRRQMQREATDLLKSNGITTLLVTHDPEEAMMMADRVALMEAGRIAQLGTPAELYGNPADGYVASFFGEVNRMAGIVAGGAIATPLGPIAAPALSEGARADIRIRPEAILPAAPDARIATAARVTAARLLGGSALLEILVENGSSQGTALQMRLTSREMVEAGAVIRVSLDPRGVFVFPA</sequence>
<dbReference type="GO" id="GO:0005524">
    <property type="term" value="F:ATP binding"/>
    <property type="evidence" value="ECO:0007669"/>
    <property type="project" value="UniProtKB-KW"/>
</dbReference>
<keyword evidence="3" id="KW-0410">Iron transport</keyword>
<evidence type="ECO:0000313" key="11">
    <source>
        <dbReference type="Proteomes" id="UP000325797"/>
    </source>
</evidence>
<dbReference type="InterPro" id="IPR050093">
    <property type="entry name" value="ABC_SmlMolc_Importer"/>
</dbReference>
<keyword evidence="11" id="KW-1185">Reference proteome</keyword>
<protein>
    <submittedName>
        <fullName evidence="10">ABC transporter</fullName>
    </submittedName>
</protein>
<dbReference type="EMBL" id="CP042582">
    <property type="protein sequence ID" value="QEX21958.1"/>
    <property type="molecule type" value="Genomic_DNA"/>
</dbReference>
<dbReference type="KEGG" id="hadh:FRZ61_18870"/>
<dbReference type="InterPro" id="IPR008995">
    <property type="entry name" value="Mo/tungstate-bd_C_term_dom"/>
</dbReference>
<dbReference type="CDD" id="cd03259">
    <property type="entry name" value="ABC_Carb_Solutes_like"/>
    <property type="match status" value="1"/>
</dbReference>
<dbReference type="PROSITE" id="PS00211">
    <property type="entry name" value="ABC_TRANSPORTER_1"/>
    <property type="match status" value="1"/>
</dbReference>
<dbReference type="InterPro" id="IPR003439">
    <property type="entry name" value="ABC_transporter-like_ATP-bd"/>
</dbReference>
<dbReference type="GO" id="GO:0015697">
    <property type="term" value="P:quaternary ammonium group transport"/>
    <property type="evidence" value="ECO:0007669"/>
    <property type="project" value="UniProtKB-ARBA"/>
</dbReference>
<evidence type="ECO:0000256" key="7">
    <source>
        <dbReference type="ARBA" id="ARBA00023065"/>
    </source>
</evidence>
<dbReference type="InterPro" id="IPR015853">
    <property type="entry name" value="ABC_transpr_FbpC"/>
</dbReference>
<dbReference type="Proteomes" id="UP000325797">
    <property type="component" value="Chromosome"/>
</dbReference>
<evidence type="ECO:0000256" key="8">
    <source>
        <dbReference type="ARBA" id="ARBA00023136"/>
    </source>
</evidence>
<dbReference type="PANTHER" id="PTHR42781">
    <property type="entry name" value="SPERMIDINE/PUTRESCINE IMPORT ATP-BINDING PROTEIN POTA"/>
    <property type="match status" value="1"/>
</dbReference>
<evidence type="ECO:0000256" key="3">
    <source>
        <dbReference type="ARBA" id="ARBA00022496"/>
    </source>
</evidence>
<evidence type="ECO:0000256" key="4">
    <source>
        <dbReference type="ARBA" id="ARBA00022741"/>
    </source>
</evidence>
<accession>A0A5J6MWG2</accession>
<dbReference type="Pfam" id="PF00005">
    <property type="entry name" value="ABC_tran"/>
    <property type="match status" value="1"/>
</dbReference>
<dbReference type="GO" id="GO:0016887">
    <property type="term" value="F:ATP hydrolysis activity"/>
    <property type="evidence" value="ECO:0007669"/>
    <property type="project" value="InterPro"/>
</dbReference>